<evidence type="ECO:0000313" key="2">
    <source>
        <dbReference type="EMBL" id="TGZ37145.1"/>
    </source>
</evidence>
<dbReference type="AlphaFoldDB" id="A0A4S2JLR8"/>
<name>A0A4S2JLR8_9HYME</name>
<keyword evidence="3" id="KW-1185">Reference proteome</keyword>
<accession>A0A4S2JLR8</accession>
<comment type="caution">
    <text evidence="2">The sequence shown here is derived from an EMBL/GenBank/DDBJ whole genome shotgun (WGS) entry which is preliminary data.</text>
</comment>
<evidence type="ECO:0000313" key="3">
    <source>
        <dbReference type="Proteomes" id="UP000310200"/>
    </source>
</evidence>
<sequence length="417" mass="45600">MPEVFCDLSARDIVIFLCVNDSVECGRNTYSLLVPLTYVFDNGSMAWTFSTALRSTATMTSTPTPTPTPASTPASAFAPAATFASTPASTAAPFFFFLFFLFILFVVRTNISCRQTCQNLLSLSIRQTSSRTRKNSIAFPPGSRNPLTYCFSEKIRFEICDFSGNQTADFGVPLLDRGEPDLPLLDLDLGDLEGDFPLLDLGDLETDFPLLDLGDLEADFPLLDLGDLEADFPLLDLGDLEADFSLLDLGDLEAADFSLRTEPTLERLEPDPAGDGDRLSDLRLPSSLFDPTGLRLVDLEARLPLAFDAGEAGAPFSSSECSLLTLLDVRTGACDARLPLRLDLEDADALSDSEPEKHNREIRAPSVVMSIVFSSNQNNLEIPTSQYMPAVLSNIVLGSFEQNSENVCHLWHNFVAF</sequence>
<evidence type="ECO:0000256" key="1">
    <source>
        <dbReference type="SAM" id="Phobius"/>
    </source>
</evidence>
<dbReference type="Proteomes" id="UP000310200">
    <property type="component" value="Unassembled WGS sequence"/>
</dbReference>
<organism evidence="2 3">
    <name type="scientific">Temnothorax longispinosus</name>
    <dbReference type="NCBI Taxonomy" id="300112"/>
    <lineage>
        <taxon>Eukaryota</taxon>
        <taxon>Metazoa</taxon>
        <taxon>Ecdysozoa</taxon>
        <taxon>Arthropoda</taxon>
        <taxon>Hexapoda</taxon>
        <taxon>Insecta</taxon>
        <taxon>Pterygota</taxon>
        <taxon>Neoptera</taxon>
        <taxon>Endopterygota</taxon>
        <taxon>Hymenoptera</taxon>
        <taxon>Apocrita</taxon>
        <taxon>Aculeata</taxon>
        <taxon>Formicoidea</taxon>
        <taxon>Formicidae</taxon>
        <taxon>Myrmicinae</taxon>
        <taxon>Temnothorax</taxon>
    </lineage>
</organism>
<keyword evidence="1" id="KW-1133">Transmembrane helix</keyword>
<keyword evidence="1" id="KW-0472">Membrane</keyword>
<protein>
    <submittedName>
        <fullName evidence="2">Uncharacterized protein</fullName>
    </submittedName>
</protein>
<feature type="transmembrane region" description="Helical" evidence="1">
    <location>
        <begin position="91"/>
        <end position="111"/>
    </location>
</feature>
<proteinExistence type="predicted"/>
<reference evidence="2 3" key="1">
    <citation type="journal article" date="2019" name="Philos. Trans. R. Soc. Lond., B, Biol. Sci.">
        <title>Ant behaviour and brain gene expression of defending hosts depend on the ecological success of the intruding social parasite.</title>
        <authorList>
            <person name="Kaur R."/>
            <person name="Stoldt M."/>
            <person name="Jongepier E."/>
            <person name="Feldmeyer B."/>
            <person name="Menzel F."/>
            <person name="Bornberg-Bauer E."/>
            <person name="Foitzik S."/>
        </authorList>
    </citation>
    <scope>NUCLEOTIDE SEQUENCE [LARGE SCALE GENOMIC DNA]</scope>
    <source>
        <tissue evidence="2">Whole body</tissue>
    </source>
</reference>
<keyword evidence="1" id="KW-0812">Transmembrane</keyword>
<gene>
    <name evidence="2" type="ORF">DBV15_05815</name>
</gene>
<dbReference type="EMBL" id="QBLH01003605">
    <property type="protein sequence ID" value="TGZ37145.1"/>
    <property type="molecule type" value="Genomic_DNA"/>
</dbReference>